<name>A0A7C4JJP4_9CREN</name>
<dbReference type="EMBL" id="DTBD01000042">
    <property type="protein sequence ID" value="HGQ64624.1"/>
    <property type="molecule type" value="Genomic_DNA"/>
</dbReference>
<keyword evidence="1" id="KW-0479">Metal-binding</keyword>
<dbReference type="PANTHER" id="PTHR43432:SF6">
    <property type="entry name" value="RADICAL SAM CORE DOMAIN-CONTAINING PROTEIN"/>
    <property type="match status" value="1"/>
</dbReference>
<keyword evidence="3" id="KW-0411">Iron-sulfur</keyword>
<dbReference type="Pfam" id="PF04055">
    <property type="entry name" value="Radical_SAM"/>
    <property type="match status" value="1"/>
</dbReference>
<organism evidence="6">
    <name type="scientific">Ignisphaera aggregans</name>
    <dbReference type="NCBI Taxonomy" id="334771"/>
    <lineage>
        <taxon>Archaea</taxon>
        <taxon>Thermoproteota</taxon>
        <taxon>Thermoprotei</taxon>
        <taxon>Desulfurococcales</taxon>
        <taxon>Desulfurococcaceae</taxon>
        <taxon>Ignisphaera</taxon>
    </lineage>
</organism>
<gene>
    <name evidence="6" type="ORF">ENU08_05210</name>
    <name evidence="5" type="ORF">ENU41_01260</name>
</gene>
<evidence type="ECO:0000256" key="2">
    <source>
        <dbReference type="ARBA" id="ARBA00023004"/>
    </source>
</evidence>
<evidence type="ECO:0000259" key="4">
    <source>
        <dbReference type="Pfam" id="PF04055"/>
    </source>
</evidence>
<evidence type="ECO:0000256" key="3">
    <source>
        <dbReference type="ARBA" id="ARBA00023014"/>
    </source>
</evidence>
<dbReference type="SUPFAM" id="SSF102114">
    <property type="entry name" value="Radical SAM enzymes"/>
    <property type="match status" value="1"/>
</dbReference>
<proteinExistence type="predicted"/>
<keyword evidence="2" id="KW-0408">Iron</keyword>
<accession>A0A7C4JJP4</accession>
<dbReference type="SFLD" id="SFLDG01084">
    <property type="entry name" value="Uncharacterised_Radical_SAM_Su"/>
    <property type="match status" value="1"/>
</dbReference>
<evidence type="ECO:0000313" key="6">
    <source>
        <dbReference type="EMBL" id="HGQ64624.1"/>
    </source>
</evidence>
<evidence type="ECO:0000256" key="1">
    <source>
        <dbReference type="ARBA" id="ARBA00022723"/>
    </source>
</evidence>
<dbReference type="InterPro" id="IPR007197">
    <property type="entry name" value="rSAM"/>
</dbReference>
<dbReference type="EMBL" id="DTCK01000009">
    <property type="protein sequence ID" value="HGQ35293.1"/>
    <property type="molecule type" value="Genomic_DNA"/>
</dbReference>
<dbReference type="GO" id="GO:0046872">
    <property type="term" value="F:metal ion binding"/>
    <property type="evidence" value="ECO:0007669"/>
    <property type="project" value="UniProtKB-KW"/>
</dbReference>
<dbReference type="Gene3D" id="3.80.30.30">
    <property type="match status" value="1"/>
</dbReference>
<sequence length="281" mass="32110">MRFKIMEVEVKHALSKSGLPDIDYALNPYIGCAHGCLYCYAKAYTRSKDVVDNWGRLVVIKKNIIDVLRKEVKGNKRGVVGIGTITDPYQPVEAIYKLARRCIEILAENNFRISIQTKSSLILRDLDLLRTYRKLIDVGITITSTSNSSTIMKFEPYSSPPQARIETLRKLAKEGIKTWVFYGPIIPGFNDNIEELAKILRIAKDTNSDVYIDRFRAKKFMWSDSLLRDIARKSIEYDWSELFKIASKLCNSIGVICKYGFNYSSGNQGTKLDVYRKSCNT</sequence>
<dbReference type="SFLD" id="SFLDS00029">
    <property type="entry name" value="Radical_SAM"/>
    <property type="match status" value="1"/>
</dbReference>
<feature type="domain" description="Radical SAM core" evidence="4">
    <location>
        <begin position="27"/>
        <end position="198"/>
    </location>
</feature>
<comment type="caution">
    <text evidence="6">The sequence shown here is derived from an EMBL/GenBank/DDBJ whole genome shotgun (WGS) entry which is preliminary data.</text>
</comment>
<dbReference type="PANTHER" id="PTHR43432">
    <property type="entry name" value="SLR0285 PROTEIN"/>
    <property type="match status" value="1"/>
</dbReference>
<dbReference type="AlphaFoldDB" id="A0A7C4JJP4"/>
<dbReference type="InterPro" id="IPR040086">
    <property type="entry name" value="MJ0683-like"/>
</dbReference>
<evidence type="ECO:0000313" key="5">
    <source>
        <dbReference type="EMBL" id="HGQ35293.1"/>
    </source>
</evidence>
<reference evidence="6" key="1">
    <citation type="journal article" date="2020" name="mSystems">
        <title>Genome- and Community-Level Interaction Insights into Carbon Utilization and Element Cycling Functions of Hydrothermarchaeota in Hydrothermal Sediment.</title>
        <authorList>
            <person name="Zhou Z."/>
            <person name="Liu Y."/>
            <person name="Xu W."/>
            <person name="Pan J."/>
            <person name="Luo Z.H."/>
            <person name="Li M."/>
        </authorList>
    </citation>
    <scope>NUCLEOTIDE SEQUENCE [LARGE SCALE GENOMIC DNA]</scope>
    <source>
        <strain evidence="6">SpSt-637</strain>
        <strain evidence="5">SpSt-667</strain>
    </source>
</reference>
<protein>
    <submittedName>
        <fullName evidence="6">Radical SAM protein</fullName>
    </submittedName>
</protein>
<dbReference type="GO" id="GO:0051536">
    <property type="term" value="F:iron-sulfur cluster binding"/>
    <property type="evidence" value="ECO:0007669"/>
    <property type="project" value="UniProtKB-KW"/>
</dbReference>
<dbReference type="CDD" id="cd01335">
    <property type="entry name" value="Radical_SAM"/>
    <property type="match status" value="1"/>
</dbReference>
<dbReference type="InterPro" id="IPR058240">
    <property type="entry name" value="rSAM_sf"/>
</dbReference>
<dbReference type="GO" id="GO:0003824">
    <property type="term" value="F:catalytic activity"/>
    <property type="evidence" value="ECO:0007669"/>
    <property type="project" value="InterPro"/>
</dbReference>